<gene>
    <name evidence="2" type="ORF">Goari_019795</name>
</gene>
<name>A0A7J8WU79_GOSAI</name>
<keyword evidence="3" id="KW-1185">Reference proteome</keyword>
<dbReference type="EMBL" id="JABFAA010000003">
    <property type="protein sequence ID" value="MBA0678450.1"/>
    <property type="molecule type" value="Genomic_DNA"/>
</dbReference>
<dbReference type="CDD" id="cd06222">
    <property type="entry name" value="RNase_H_like"/>
    <property type="match status" value="1"/>
</dbReference>
<dbReference type="Pfam" id="PF13456">
    <property type="entry name" value="RVT_3"/>
    <property type="match status" value="1"/>
</dbReference>
<dbReference type="InterPro" id="IPR044730">
    <property type="entry name" value="RNase_H-like_dom_plant"/>
</dbReference>
<dbReference type="GO" id="GO:0004523">
    <property type="term" value="F:RNA-DNA hybrid ribonuclease activity"/>
    <property type="evidence" value="ECO:0007669"/>
    <property type="project" value="InterPro"/>
</dbReference>
<evidence type="ECO:0000259" key="1">
    <source>
        <dbReference type="Pfam" id="PF13456"/>
    </source>
</evidence>
<reference evidence="2 3" key="1">
    <citation type="journal article" date="2019" name="Genome Biol. Evol.">
        <title>Insights into the evolution of the New World diploid cottons (Gossypium, subgenus Houzingenia) based on genome sequencing.</title>
        <authorList>
            <person name="Grover C.E."/>
            <person name="Arick M.A. 2nd"/>
            <person name="Thrash A."/>
            <person name="Conover J.L."/>
            <person name="Sanders W.S."/>
            <person name="Peterson D.G."/>
            <person name="Frelichowski J.E."/>
            <person name="Scheffler J.A."/>
            <person name="Scheffler B.E."/>
            <person name="Wendel J.F."/>
        </authorList>
    </citation>
    <scope>NUCLEOTIDE SEQUENCE [LARGE SCALE GENOMIC DNA]</scope>
    <source>
        <strain evidence="2">185</strain>
        <tissue evidence="2">Leaf</tissue>
    </source>
</reference>
<dbReference type="PANTHER" id="PTHR47723:SF19">
    <property type="entry name" value="POLYNUCLEOTIDYL TRANSFERASE, RIBONUCLEASE H-LIKE SUPERFAMILY PROTEIN"/>
    <property type="match status" value="1"/>
</dbReference>
<protein>
    <recommendedName>
        <fullName evidence="1">RNase H type-1 domain-containing protein</fullName>
    </recommendedName>
</protein>
<proteinExistence type="predicted"/>
<organism evidence="2 3">
    <name type="scientific">Gossypium aridum</name>
    <name type="common">American cotton</name>
    <name type="synonym">Erioxylum aridum</name>
    <dbReference type="NCBI Taxonomy" id="34290"/>
    <lineage>
        <taxon>Eukaryota</taxon>
        <taxon>Viridiplantae</taxon>
        <taxon>Streptophyta</taxon>
        <taxon>Embryophyta</taxon>
        <taxon>Tracheophyta</taxon>
        <taxon>Spermatophyta</taxon>
        <taxon>Magnoliopsida</taxon>
        <taxon>eudicotyledons</taxon>
        <taxon>Gunneridae</taxon>
        <taxon>Pentapetalae</taxon>
        <taxon>rosids</taxon>
        <taxon>malvids</taxon>
        <taxon>Malvales</taxon>
        <taxon>Malvaceae</taxon>
        <taxon>Malvoideae</taxon>
        <taxon>Gossypium</taxon>
    </lineage>
</organism>
<evidence type="ECO:0000313" key="3">
    <source>
        <dbReference type="Proteomes" id="UP000593577"/>
    </source>
</evidence>
<comment type="caution">
    <text evidence="2">The sequence shown here is derived from an EMBL/GenBank/DDBJ whole genome shotgun (WGS) entry which is preliminary data.</text>
</comment>
<evidence type="ECO:0000313" key="2">
    <source>
        <dbReference type="EMBL" id="MBA0678450.1"/>
    </source>
</evidence>
<dbReference type="GO" id="GO:0003676">
    <property type="term" value="F:nucleic acid binding"/>
    <property type="evidence" value="ECO:0007669"/>
    <property type="project" value="InterPro"/>
</dbReference>
<feature type="non-terminal residue" evidence="2">
    <location>
        <position position="1"/>
    </location>
</feature>
<sequence>RFLTNLERISRGLGQSSSCGNCCHETEDIFHVLQDCVAVKDLWKHVIPSDQQNRFFSDNFQIWFSSNLCCHVRLQELGVASQNVSKPLSPNPYHKRHIEEMWVHLFSKGVVERDSGKATAGGVIQDIGGNWILGFSHYLGNCTPFEAELWGILDGILRWRIQVSQFLEGYKGFCVPKSSLQTFDKPPDEVLGVLQQYIACDIVDLLI</sequence>
<dbReference type="InterPro" id="IPR053151">
    <property type="entry name" value="RNase_H-like"/>
</dbReference>
<dbReference type="AlphaFoldDB" id="A0A7J8WU79"/>
<dbReference type="PANTHER" id="PTHR47723">
    <property type="entry name" value="OS05G0353850 PROTEIN"/>
    <property type="match status" value="1"/>
</dbReference>
<dbReference type="Proteomes" id="UP000593577">
    <property type="component" value="Unassembled WGS sequence"/>
</dbReference>
<accession>A0A7J8WU79</accession>
<feature type="domain" description="RNase H type-1" evidence="1">
    <location>
        <begin position="108"/>
        <end position="156"/>
    </location>
</feature>
<dbReference type="InterPro" id="IPR002156">
    <property type="entry name" value="RNaseH_domain"/>
</dbReference>